<organism evidence="1 2">
    <name type="scientific">Thermogladius calderae (strain DSM 22663 / VKM B-2946 / 1633)</name>
    <dbReference type="NCBI Taxonomy" id="1184251"/>
    <lineage>
        <taxon>Archaea</taxon>
        <taxon>Thermoproteota</taxon>
        <taxon>Thermoprotei</taxon>
        <taxon>Desulfurococcales</taxon>
        <taxon>Desulfurococcaceae</taxon>
        <taxon>Thermogladius</taxon>
    </lineage>
</organism>
<dbReference type="Proteomes" id="UP000005270">
    <property type="component" value="Chromosome"/>
</dbReference>
<gene>
    <name evidence="1" type="ordered locus">TCELL_0027</name>
</gene>
<name>I3TCG4_THEC1</name>
<protein>
    <submittedName>
        <fullName evidence="1">Uncharacterized protein</fullName>
    </submittedName>
</protein>
<dbReference type="InParanoid" id="I3TCG4"/>
<dbReference type="eggNOG" id="arCOG04105">
    <property type="taxonomic scope" value="Archaea"/>
</dbReference>
<reference evidence="1 2" key="1">
    <citation type="journal article" date="2012" name="J. Bacteriol.">
        <title>Complete genome sequence of the hyperthermophilic cellulolytic Crenarchaeon 'Thermogladius cellulolyticus' 1633.</title>
        <authorList>
            <person name="Mardanov A.V."/>
            <person name="Kochetkova T.V."/>
            <person name="Beletsky A.V."/>
            <person name="Bonch-Osmolovskaya E.A."/>
            <person name="Ravin N.V."/>
            <person name="Skryabin K.G."/>
        </authorList>
    </citation>
    <scope>NUCLEOTIDE SEQUENCE [LARGE SCALE GENOMIC DNA]</scope>
    <source>
        <strain evidence="2">DSM 22663 / VKM B-2946 / 1633</strain>
    </source>
</reference>
<dbReference type="RefSeq" id="WP_014736703.1">
    <property type="nucleotide sequence ID" value="NC_017954.1"/>
</dbReference>
<dbReference type="STRING" id="1184251.TCELL_0027"/>
<dbReference type="EMBL" id="CP003531">
    <property type="protein sequence ID" value="AFK50452.1"/>
    <property type="molecule type" value="Genomic_DNA"/>
</dbReference>
<accession>I3TCG4</accession>
<evidence type="ECO:0000313" key="2">
    <source>
        <dbReference type="Proteomes" id="UP000005270"/>
    </source>
</evidence>
<dbReference type="HOGENOM" id="CLU_140139_0_0_2"/>
<evidence type="ECO:0000313" key="1">
    <source>
        <dbReference type="EMBL" id="AFK50452.1"/>
    </source>
</evidence>
<sequence>MSKPQQPQTSKSKELKIVTRHVVSLSDVEKNPRLIKLLYITSQFKDISEKALIHLLYYMRQNGYDLGYNFVVIGQTPTSKDVSSDLSVLKYLGLLEVNEKKKLSVSSLGREFLGKHLETSLKNDKEAIEKLVNELKTRIAPIDTEVEIKVKRRASKA</sequence>
<keyword evidence="2" id="KW-1185">Reference proteome</keyword>
<dbReference type="GeneID" id="13012294"/>
<dbReference type="KEGG" id="thg:TCELL_0027"/>
<proteinExistence type="predicted"/>
<dbReference type="AlphaFoldDB" id="I3TCG4"/>